<name>A0A212ACD0_9RHOB</name>
<dbReference type="Gene3D" id="3.50.50.60">
    <property type="entry name" value="FAD/NAD(P)-binding domain"/>
    <property type="match status" value="1"/>
</dbReference>
<reference evidence="2 3" key="1">
    <citation type="submission" date="2016-12" db="EMBL/GenBank/DDBJ databases">
        <title>Comparison of Traditional DNA-DNA Hybridization with In Silico Genomic Analysis.</title>
        <authorList>
            <person name="Nicholson A.C."/>
            <person name="Humrighouse B.W."/>
            <person name="Graziano J."/>
            <person name="Lasker B."/>
            <person name="Whitney A.M."/>
            <person name="Mcquiston J.R."/>
        </authorList>
    </citation>
    <scope>NUCLEOTIDE SEQUENCE [LARGE SCALE GENOMIC DNA]</scope>
    <source>
        <strain evidence="2 3">H2240</strain>
    </source>
</reference>
<dbReference type="PANTHER" id="PTHR40254">
    <property type="entry name" value="BLR0577 PROTEIN"/>
    <property type="match status" value="1"/>
</dbReference>
<feature type="domain" description="FAD-dependent urate hydroxylase HpyO/Asp monooxygenase CreE-like FAD/NAD(P)-binding" evidence="1">
    <location>
        <begin position="48"/>
        <end position="186"/>
    </location>
</feature>
<dbReference type="InterPro" id="IPR052189">
    <property type="entry name" value="L-asp_N-monooxygenase_NS-form"/>
</dbReference>
<dbReference type="InterPro" id="IPR038732">
    <property type="entry name" value="HpyO/CreE_NAD-binding"/>
</dbReference>
<organism evidence="2 3">
    <name type="scientific">Haematobacter genomosp. 1</name>
    <dbReference type="NCBI Taxonomy" id="366618"/>
    <lineage>
        <taxon>Bacteria</taxon>
        <taxon>Pseudomonadati</taxon>
        <taxon>Pseudomonadota</taxon>
        <taxon>Alphaproteobacteria</taxon>
        <taxon>Rhodobacterales</taxon>
        <taxon>Paracoccaceae</taxon>
        <taxon>Haematobacter</taxon>
    </lineage>
</organism>
<dbReference type="PANTHER" id="PTHR40254:SF1">
    <property type="entry name" value="BLR0577 PROTEIN"/>
    <property type="match status" value="1"/>
</dbReference>
<keyword evidence="3" id="KW-1185">Reference proteome</keyword>
<dbReference type="OrthoDB" id="101972at2"/>
<protein>
    <submittedName>
        <fullName evidence="2">FAD-dependent oxidoreductase</fullName>
    </submittedName>
</protein>
<dbReference type="AlphaFoldDB" id="A0A212ACD0"/>
<dbReference type="SUPFAM" id="SSF51905">
    <property type="entry name" value="FAD/NAD(P)-binding domain"/>
    <property type="match status" value="1"/>
</dbReference>
<dbReference type="EMBL" id="NIPW01000011">
    <property type="protein sequence ID" value="OWJ78540.1"/>
    <property type="molecule type" value="Genomic_DNA"/>
</dbReference>
<dbReference type="InterPro" id="IPR036188">
    <property type="entry name" value="FAD/NAD-bd_sf"/>
</dbReference>
<comment type="caution">
    <text evidence="2">The sequence shown here is derived from an EMBL/GenBank/DDBJ whole genome shotgun (WGS) entry which is preliminary data.</text>
</comment>
<dbReference type="Pfam" id="PF13454">
    <property type="entry name" value="NAD_binding_9"/>
    <property type="match status" value="1"/>
</dbReference>
<accession>A0A212ACD0</accession>
<sequence>MPSPPGLRGTVLVVSHPAGKPDACRPHPHARPVRAARGRMTGIPHILIAGGGATGTILAAQLLRRGARVSLVERNTVGEGVAYSTRDPAHLLNTRSAAMSAFPDMPGDFVDWLLRERGAADPAAFERRADYARYLKHLLAPWQDDPRLRILRQEAVAAQSEGVGVTLHCAGGEVLAGDRLVLATGHAVPEAEPGMRQPWREGGTPEGLVLLVGTGLTMVDEVLSLLEAGHRGGMLAISRRGLLSRHHLEEPPRAATLPDDVPVGEGPATIARWLRHTVAREVAAGGDWRGVVDAVRPEVQTLWRAMPEAGRRVFLRHGAVWWDVHRHRMPPGSRARLDAAMAEGVLRLQRARLRSLVAGTARLSLPGGGVEEIATAAVIDCRGIRRDPERSASPLVAGLLGSGLARIDPLRLGLDVTPQGALIARDGTVSQTIHAVGPPSRAALWEITAIPDIREQVARLAASFVPSCG</sequence>
<gene>
    <name evidence="2" type="ORF">CDV49_08950</name>
</gene>
<evidence type="ECO:0000313" key="3">
    <source>
        <dbReference type="Proteomes" id="UP000196878"/>
    </source>
</evidence>
<proteinExistence type="predicted"/>
<evidence type="ECO:0000259" key="1">
    <source>
        <dbReference type="Pfam" id="PF13454"/>
    </source>
</evidence>
<evidence type="ECO:0000313" key="2">
    <source>
        <dbReference type="EMBL" id="OWJ78540.1"/>
    </source>
</evidence>
<dbReference type="Proteomes" id="UP000196878">
    <property type="component" value="Unassembled WGS sequence"/>
</dbReference>